<organism evidence="6 7">
    <name type="scientific">Sulfurimonas aquatica</name>
    <dbReference type="NCBI Taxonomy" id="2672570"/>
    <lineage>
        <taxon>Bacteria</taxon>
        <taxon>Pseudomonadati</taxon>
        <taxon>Campylobacterota</taxon>
        <taxon>Epsilonproteobacteria</taxon>
        <taxon>Campylobacterales</taxon>
        <taxon>Sulfurimonadaceae</taxon>
        <taxon>Sulfurimonas</taxon>
    </lineage>
</organism>
<evidence type="ECO:0000256" key="2">
    <source>
        <dbReference type="ARBA" id="ARBA00037999"/>
    </source>
</evidence>
<dbReference type="GO" id="GO:0030170">
    <property type="term" value="F:pyridoxal phosphate binding"/>
    <property type="evidence" value="ECO:0007669"/>
    <property type="project" value="TreeGrafter"/>
</dbReference>
<evidence type="ECO:0000256" key="4">
    <source>
        <dbReference type="PIRSR" id="PIRSR000390-2"/>
    </source>
</evidence>
<dbReference type="InterPro" id="IPR000653">
    <property type="entry name" value="DegT/StrS_aminotransferase"/>
</dbReference>
<accession>A0A975AZ25</accession>
<evidence type="ECO:0000256" key="3">
    <source>
        <dbReference type="PIRSR" id="PIRSR000390-1"/>
    </source>
</evidence>
<evidence type="ECO:0000313" key="6">
    <source>
        <dbReference type="EMBL" id="QSZ41236.1"/>
    </source>
</evidence>
<feature type="active site" description="Proton acceptor" evidence="3">
    <location>
        <position position="183"/>
    </location>
</feature>
<keyword evidence="1 4" id="KW-0663">Pyridoxal phosphate</keyword>
<dbReference type="Gene3D" id="3.40.640.10">
    <property type="entry name" value="Type I PLP-dependent aspartate aminotransferase-like (Major domain)"/>
    <property type="match status" value="1"/>
</dbReference>
<dbReference type="CDD" id="cd00616">
    <property type="entry name" value="AHBA_syn"/>
    <property type="match status" value="1"/>
</dbReference>
<keyword evidence="6" id="KW-0032">Aminotransferase</keyword>
<dbReference type="InterPro" id="IPR015424">
    <property type="entry name" value="PyrdxlP-dep_Trfase"/>
</dbReference>
<comment type="similarity">
    <text evidence="2 5">Belongs to the DegT/DnrJ/EryC1 family.</text>
</comment>
<dbReference type="KEGG" id="saqt:GJV85_03605"/>
<gene>
    <name evidence="6" type="ORF">GJV85_03605</name>
</gene>
<proteinExistence type="inferred from homology"/>
<dbReference type="Proteomes" id="UP000671852">
    <property type="component" value="Chromosome"/>
</dbReference>
<dbReference type="InterPro" id="IPR015421">
    <property type="entry name" value="PyrdxlP-dep_Trfase_major"/>
</dbReference>
<sequence length="361" mass="40961">MKSIYVNSPYLPDQKKYMKYIDKIYNSKHLTNNGPLVQELEKRLAEYLGVKSIILVANGTLALQIAYKALGLEGEAITTPFSFVATTNSLKWEHITPKFSDINHKSLNLDPTNIEHLITKSTSAIVPVHIFGNPCEVESIEKIAKQYNLKTIYDGAHAFGVNYKDKSILTHGDISTLSFHATKVFHTIEGGAIIVNENKQLELQIREIINFGLDGNGNHSNIGINAKMNEFEAAMGLCVLDEIDTIISKKEMAYNYYYENLKDYVVFQEKNKNSTKNYSFCSILFENEKYVIEVMKKLTEKSIYPKRYFYPSLNTLKFNNTNQICDISEDISTRILCLPMGDDLDIGSMNKVIDTIISTIK</sequence>
<dbReference type="GO" id="GO:0008483">
    <property type="term" value="F:transaminase activity"/>
    <property type="evidence" value="ECO:0007669"/>
    <property type="project" value="UniProtKB-KW"/>
</dbReference>
<reference evidence="6" key="1">
    <citation type="submission" date="2019-11" db="EMBL/GenBank/DDBJ databases">
        <authorList>
            <person name="Kojima H."/>
        </authorList>
    </citation>
    <scope>NUCLEOTIDE SEQUENCE</scope>
    <source>
        <strain evidence="6">H1576</strain>
    </source>
</reference>
<dbReference type="RefSeq" id="WP_207562515.1">
    <property type="nucleotide sequence ID" value="NZ_CP046072.1"/>
</dbReference>
<dbReference type="PANTHER" id="PTHR30244:SF9">
    <property type="entry name" value="PROTEIN RV3402C"/>
    <property type="match status" value="1"/>
</dbReference>
<dbReference type="AlphaFoldDB" id="A0A975AZ25"/>
<dbReference type="Pfam" id="PF01041">
    <property type="entry name" value="DegT_DnrJ_EryC1"/>
    <property type="match status" value="1"/>
</dbReference>
<dbReference type="PIRSF" id="PIRSF000390">
    <property type="entry name" value="PLP_StrS"/>
    <property type="match status" value="1"/>
</dbReference>
<dbReference type="SUPFAM" id="SSF53383">
    <property type="entry name" value="PLP-dependent transferases"/>
    <property type="match status" value="1"/>
</dbReference>
<name>A0A975AZ25_9BACT</name>
<dbReference type="PANTHER" id="PTHR30244">
    <property type="entry name" value="TRANSAMINASE"/>
    <property type="match status" value="1"/>
</dbReference>
<keyword evidence="7" id="KW-1185">Reference proteome</keyword>
<dbReference type="GO" id="GO:0000271">
    <property type="term" value="P:polysaccharide biosynthetic process"/>
    <property type="evidence" value="ECO:0007669"/>
    <property type="project" value="TreeGrafter"/>
</dbReference>
<keyword evidence="6" id="KW-0808">Transferase</keyword>
<dbReference type="EMBL" id="CP046072">
    <property type="protein sequence ID" value="QSZ41236.1"/>
    <property type="molecule type" value="Genomic_DNA"/>
</dbReference>
<reference evidence="6" key="2">
    <citation type="submission" date="2021-04" db="EMBL/GenBank/DDBJ databases">
        <title>Isolation and characterization of a novel species of the genus Sulfurimonas.</title>
        <authorList>
            <person name="Fukui M."/>
        </authorList>
    </citation>
    <scope>NUCLEOTIDE SEQUENCE</scope>
    <source>
        <strain evidence="6">H1576</strain>
    </source>
</reference>
<protein>
    <submittedName>
        <fullName evidence="6">DegT/DnrJ/EryC1/StrS family aminotransferase</fullName>
    </submittedName>
</protein>
<evidence type="ECO:0000256" key="1">
    <source>
        <dbReference type="ARBA" id="ARBA00022898"/>
    </source>
</evidence>
<feature type="modified residue" description="N6-(pyridoxal phosphate)lysine" evidence="4">
    <location>
        <position position="183"/>
    </location>
</feature>
<evidence type="ECO:0000313" key="7">
    <source>
        <dbReference type="Proteomes" id="UP000671852"/>
    </source>
</evidence>
<evidence type="ECO:0000256" key="5">
    <source>
        <dbReference type="RuleBase" id="RU004508"/>
    </source>
</evidence>